<accession>A0ABU9HGN2</accession>
<name>A0ABU9HGN2_9GAMM</name>
<dbReference type="InterPro" id="IPR029058">
    <property type="entry name" value="AB_hydrolase_fold"/>
</dbReference>
<dbReference type="EMBL" id="JBAKBA010000182">
    <property type="protein sequence ID" value="MEL0661053.1"/>
    <property type="molecule type" value="Genomic_DNA"/>
</dbReference>
<dbReference type="Proteomes" id="UP001366060">
    <property type="component" value="Unassembled WGS sequence"/>
</dbReference>
<comment type="caution">
    <text evidence="1">The sequence shown here is derived from an EMBL/GenBank/DDBJ whole genome shotgun (WGS) entry which is preliminary data.</text>
</comment>
<protein>
    <submittedName>
        <fullName evidence="1">Osmotically inducible protein C</fullName>
    </submittedName>
</protein>
<evidence type="ECO:0000313" key="2">
    <source>
        <dbReference type="Proteomes" id="UP001366060"/>
    </source>
</evidence>
<sequence length="60" mass="6831">VMQSPIDSIVNISEADKIYQASVHPKSFVILDKSDHLLTDKKHSEYAAEDIAAWVSRYIR</sequence>
<dbReference type="Gene3D" id="3.40.50.1820">
    <property type="entry name" value="alpha/beta hydrolase"/>
    <property type="match status" value="1"/>
</dbReference>
<feature type="non-terminal residue" evidence="1">
    <location>
        <position position="1"/>
    </location>
</feature>
<reference evidence="1 2" key="1">
    <citation type="submission" date="2024-02" db="EMBL/GenBank/DDBJ databases">
        <title>Bacteria isolated from the canopy kelp, Nereocystis luetkeana.</title>
        <authorList>
            <person name="Pfister C.A."/>
            <person name="Younker I.T."/>
            <person name="Light S.H."/>
        </authorList>
    </citation>
    <scope>NUCLEOTIDE SEQUENCE [LARGE SCALE GENOMIC DNA]</scope>
    <source>
        <strain evidence="1 2">TI.2.07</strain>
    </source>
</reference>
<gene>
    <name evidence="1" type="ORF">V6255_18235</name>
</gene>
<organism evidence="1 2">
    <name type="scientific">Psychromonas arctica</name>
    <dbReference type="NCBI Taxonomy" id="168275"/>
    <lineage>
        <taxon>Bacteria</taxon>
        <taxon>Pseudomonadati</taxon>
        <taxon>Pseudomonadota</taxon>
        <taxon>Gammaproteobacteria</taxon>
        <taxon>Alteromonadales</taxon>
        <taxon>Psychromonadaceae</taxon>
        <taxon>Psychromonas</taxon>
    </lineage>
</organism>
<dbReference type="SUPFAM" id="SSF53474">
    <property type="entry name" value="alpha/beta-Hydrolases"/>
    <property type="match status" value="1"/>
</dbReference>
<keyword evidence="2" id="KW-1185">Reference proteome</keyword>
<evidence type="ECO:0000313" key="1">
    <source>
        <dbReference type="EMBL" id="MEL0661053.1"/>
    </source>
</evidence>
<proteinExistence type="predicted"/>